<keyword evidence="3" id="KW-1185">Reference proteome</keyword>
<proteinExistence type="predicted"/>
<evidence type="ECO:0000313" key="2">
    <source>
        <dbReference type="EMBL" id="KAF5189866.1"/>
    </source>
</evidence>
<dbReference type="AlphaFoldDB" id="A0A7J6VXK6"/>
<comment type="caution">
    <text evidence="2">The sequence shown here is derived from an EMBL/GenBank/DDBJ whole genome shotgun (WGS) entry which is preliminary data.</text>
</comment>
<protein>
    <recommendedName>
        <fullName evidence="1">FH2 domain-containing protein</fullName>
    </recommendedName>
</protein>
<sequence>MAFNIFLPEGQKINGKDMVKDYGNGIPFEYVEAMSFLNNIKEDEDVYLVFLEFLERYKDDNDFERL</sequence>
<dbReference type="InterPro" id="IPR015425">
    <property type="entry name" value="FH2_Formin"/>
</dbReference>
<evidence type="ECO:0000313" key="3">
    <source>
        <dbReference type="Proteomes" id="UP000554482"/>
    </source>
</evidence>
<name>A0A7J6VXK6_THATH</name>
<dbReference type="Proteomes" id="UP000554482">
    <property type="component" value="Unassembled WGS sequence"/>
</dbReference>
<dbReference type="PROSITE" id="PS51444">
    <property type="entry name" value="FH2"/>
    <property type="match status" value="1"/>
</dbReference>
<feature type="domain" description="FH2" evidence="1">
    <location>
        <begin position="1"/>
        <end position="66"/>
    </location>
</feature>
<accession>A0A7J6VXK6</accession>
<evidence type="ECO:0000259" key="1">
    <source>
        <dbReference type="PROSITE" id="PS51444"/>
    </source>
</evidence>
<organism evidence="2 3">
    <name type="scientific">Thalictrum thalictroides</name>
    <name type="common">Rue-anemone</name>
    <name type="synonym">Anemone thalictroides</name>
    <dbReference type="NCBI Taxonomy" id="46969"/>
    <lineage>
        <taxon>Eukaryota</taxon>
        <taxon>Viridiplantae</taxon>
        <taxon>Streptophyta</taxon>
        <taxon>Embryophyta</taxon>
        <taxon>Tracheophyta</taxon>
        <taxon>Spermatophyta</taxon>
        <taxon>Magnoliopsida</taxon>
        <taxon>Ranunculales</taxon>
        <taxon>Ranunculaceae</taxon>
        <taxon>Thalictroideae</taxon>
        <taxon>Thalictrum</taxon>
    </lineage>
</organism>
<reference evidence="2 3" key="1">
    <citation type="submission" date="2020-06" db="EMBL/GenBank/DDBJ databases">
        <title>Transcriptomic and genomic resources for Thalictrum thalictroides and T. hernandezii: Facilitating candidate gene discovery in an emerging model plant lineage.</title>
        <authorList>
            <person name="Arias T."/>
            <person name="Riano-Pachon D.M."/>
            <person name="Di Stilio V.S."/>
        </authorList>
    </citation>
    <scope>NUCLEOTIDE SEQUENCE [LARGE SCALE GENOMIC DNA]</scope>
    <source>
        <strain evidence="3">cv. WT478/WT964</strain>
        <tissue evidence="2">Leaves</tissue>
    </source>
</reference>
<dbReference type="OrthoDB" id="10265969at2759"/>
<dbReference type="EMBL" id="JABWDY010024912">
    <property type="protein sequence ID" value="KAF5189866.1"/>
    <property type="molecule type" value="Genomic_DNA"/>
</dbReference>
<gene>
    <name evidence="2" type="ORF">FRX31_020543</name>
</gene>